<keyword evidence="1" id="KW-0805">Transcription regulation</keyword>
<feature type="DNA-binding region" description="H-T-H motif" evidence="4">
    <location>
        <begin position="35"/>
        <end position="54"/>
    </location>
</feature>
<dbReference type="AlphaFoldDB" id="A0A2M9YQQ0"/>
<feature type="domain" description="HTH tetR-type" evidence="6">
    <location>
        <begin position="12"/>
        <end position="72"/>
    </location>
</feature>
<comment type="caution">
    <text evidence="7">The sequence shown here is derived from an EMBL/GenBank/DDBJ whole genome shotgun (WGS) entry which is preliminary data.</text>
</comment>
<reference evidence="9 10" key="1">
    <citation type="submission" date="2017-07" db="EMBL/GenBank/DDBJ databases">
        <title>Leptospira spp. isolated from tropical soils.</title>
        <authorList>
            <person name="Thibeaux R."/>
            <person name="Iraola G."/>
            <person name="Ferres I."/>
            <person name="Bierque E."/>
            <person name="Girault D."/>
            <person name="Soupe-Gilbert M.-E."/>
            <person name="Picardeau M."/>
            <person name="Goarant C."/>
        </authorList>
    </citation>
    <scope>NUCLEOTIDE SEQUENCE [LARGE SCALE GENOMIC DNA]</scope>
    <source>
        <strain evidence="7 10">FH2-B-C1</strain>
        <strain evidence="8 9">FH2-B-D1</strain>
    </source>
</reference>
<evidence type="ECO:0000313" key="7">
    <source>
        <dbReference type="EMBL" id="PJZ53866.1"/>
    </source>
</evidence>
<dbReference type="EMBL" id="NPDV01000005">
    <property type="protein sequence ID" value="PJZ53866.1"/>
    <property type="molecule type" value="Genomic_DNA"/>
</dbReference>
<protein>
    <recommendedName>
        <fullName evidence="6">HTH tetR-type domain-containing protein</fullName>
    </recommendedName>
</protein>
<dbReference type="FunFam" id="1.10.10.60:FF:000141">
    <property type="entry name" value="TetR family transcriptional regulator"/>
    <property type="match status" value="1"/>
</dbReference>
<feature type="region of interest" description="Disordered" evidence="5">
    <location>
        <begin position="244"/>
        <end position="263"/>
    </location>
</feature>
<keyword evidence="2 4" id="KW-0238">DNA-binding</keyword>
<dbReference type="InterPro" id="IPR001647">
    <property type="entry name" value="HTH_TetR"/>
</dbReference>
<dbReference type="SUPFAM" id="SSF48498">
    <property type="entry name" value="Tetracyclin repressor-like, C-terminal domain"/>
    <property type="match status" value="1"/>
</dbReference>
<accession>A0A2M9YQQ0</accession>
<dbReference type="Proteomes" id="UP000232149">
    <property type="component" value="Unassembled WGS sequence"/>
</dbReference>
<proteinExistence type="predicted"/>
<feature type="compositionally biased region" description="Polar residues" evidence="5">
    <location>
        <begin position="253"/>
        <end position="263"/>
    </location>
</feature>
<dbReference type="OrthoDB" id="9814200at2"/>
<dbReference type="SUPFAM" id="SSF46689">
    <property type="entry name" value="Homeodomain-like"/>
    <property type="match status" value="1"/>
</dbReference>
<evidence type="ECO:0000313" key="8">
    <source>
        <dbReference type="EMBL" id="PJZ63116.1"/>
    </source>
</evidence>
<dbReference type="InterPro" id="IPR050624">
    <property type="entry name" value="HTH-type_Tx_Regulator"/>
</dbReference>
<dbReference type="InterPro" id="IPR009057">
    <property type="entry name" value="Homeodomain-like_sf"/>
</dbReference>
<dbReference type="EMBL" id="NPDU01000008">
    <property type="protein sequence ID" value="PJZ63116.1"/>
    <property type="molecule type" value="Genomic_DNA"/>
</dbReference>
<gene>
    <name evidence="8" type="ORF">CH376_04510</name>
    <name evidence="7" type="ORF">CH380_07615</name>
</gene>
<dbReference type="PRINTS" id="PR00455">
    <property type="entry name" value="HTHTETR"/>
</dbReference>
<dbReference type="Proteomes" id="UP000232188">
    <property type="component" value="Unassembled WGS sequence"/>
</dbReference>
<dbReference type="Gene3D" id="1.10.357.10">
    <property type="entry name" value="Tetracycline Repressor, domain 2"/>
    <property type="match status" value="1"/>
</dbReference>
<keyword evidence="9" id="KW-1185">Reference proteome</keyword>
<dbReference type="InterPro" id="IPR036271">
    <property type="entry name" value="Tet_transcr_reg_TetR-rel_C_sf"/>
</dbReference>
<evidence type="ECO:0000313" key="9">
    <source>
        <dbReference type="Proteomes" id="UP000232149"/>
    </source>
</evidence>
<evidence type="ECO:0000256" key="4">
    <source>
        <dbReference type="PROSITE-ProRule" id="PRU00335"/>
    </source>
</evidence>
<dbReference type="GO" id="GO:0003677">
    <property type="term" value="F:DNA binding"/>
    <property type="evidence" value="ECO:0007669"/>
    <property type="project" value="UniProtKB-UniRule"/>
</dbReference>
<dbReference type="Pfam" id="PF00440">
    <property type="entry name" value="TetR_N"/>
    <property type="match status" value="1"/>
</dbReference>
<dbReference type="InterPro" id="IPR023772">
    <property type="entry name" value="DNA-bd_HTH_TetR-type_CS"/>
</dbReference>
<name>A0A2M9YQQ0_9LEPT</name>
<sequence>MEKKNQNKQKGKERREDILQCARKFFFSKGYDSTSVNDIIDELGIAKGTFYHHFNSKEELLMELTTTLSDEITLGLLSEVESRNPKNTLDKLKIIHELHFDWVNKNPEMVFFFLKALYLPENLSLKAKLEKEMLKRDRTFFTELIKEGQKDGSFSNTMPAEFLAESILSIENVQNEKFALYMLGFNDISPDLIYENGQYSHDLFSMILGIKNPSAFPFPKEEIISSAENLRKFSQEFEKQNQIKNNAKEKPLQLSNLNGGKAG</sequence>
<evidence type="ECO:0000256" key="1">
    <source>
        <dbReference type="ARBA" id="ARBA00023015"/>
    </source>
</evidence>
<evidence type="ECO:0000256" key="2">
    <source>
        <dbReference type="ARBA" id="ARBA00023125"/>
    </source>
</evidence>
<organism evidence="7 10">
    <name type="scientific">Leptospira adleri</name>
    <dbReference type="NCBI Taxonomy" id="2023186"/>
    <lineage>
        <taxon>Bacteria</taxon>
        <taxon>Pseudomonadati</taxon>
        <taxon>Spirochaetota</taxon>
        <taxon>Spirochaetia</taxon>
        <taxon>Leptospirales</taxon>
        <taxon>Leptospiraceae</taxon>
        <taxon>Leptospira</taxon>
    </lineage>
</organism>
<keyword evidence="3" id="KW-0804">Transcription</keyword>
<dbReference type="PANTHER" id="PTHR43479:SF11">
    <property type="entry name" value="ACREF_ENVCD OPERON REPRESSOR-RELATED"/>
    <property type="match status" value="1"/>
</dbReference>
<evidence type="ECO:0000259" key="6">
    <source>
        <dbReference type="PROSITE" id="PS50977"/>
    </source>
</evidence>
<dbReference type="PROSITE" id="PS50977">
    <property type="entry name" value="HTH_TETR_2"/>
    <property type="match status" value="1"/>
</dbReference>
<dbReference type="PROSITE" id="PS01081">
    <property type="entry name" value="HTH_TETR_1"/>
    <property type="match status" value="1"/>
</dbReference>
<dbReference type="RefSeq" id="WP_100785141.1">
    <property type="nucleotide sequence ID" value="NZ_NPDU01000008.1"/>
</dbReference>
<dbReference type="PANTHER" id="PTHR43479">
    <property type="entry name" value="ACREF/ENVCD OPERON REPRESSOR-RELATED"/>
    <property type="match status" value="1"/>
</dbReference>
<evidence type="ECO:0000256" key="5">
    <source>
        <dbReference type="SAM" id="MobiDB-lite"/>
    </source>
</evidence>
<evidence type="ECO:0000256" key="3">
    <source>
        <dbReference type="ARBA" id="ARBA00023163"/>
    </source>
</evidence>
<evidence type="ECO:0000313" key="10">
    <source>
        <dbReference type="Proteomes" id="UP000232188"/>
    </source>
</evidence>